<evidence type="ECO:0000313" key="2">
    <source>
        <dbReference type="Proteomes" id="UP001239397"/>
    </source>
</evidence>
<proteinExistence type="predicted"/>
<dbReference type="RefSeq" id="WP_285998573.1">
    <property type="nucleotide sequence ID" value="NZ_CP127295.1"/>
</dbReference>
<evidence type="ECO:0000313" key="1">
    <source>
        <dbReference type="EMBL" id="WIY02143.1"/>
    </source>
</evidence>
<dbReference type="AlphaFoldDB" id="A0A9Y2JPA1"/>
<dbReference type="Proteomes" id="UP001239397">
    <property type="component" value="Chromosome"/>
</dbReference>
<name>A0A9Y2JPA1_9PSEU</name>
<protein>
    <submittedName>
        <fullName evidence="1">Uncharacterized protein</fullName>
    </submittedName>
</protein>
<keyword evidence="2" id="KW-1185">Reference proteome</keyword>
<organism evidence="1 2">
    <name type="scientific">Amycolatopsis mongoliensis</name>
    <dbReference type="NCBI Taxonomy" id="715475"/>
    <lineage>
        <taxon>Bacteria</taxon>
        <taxon>Bacillati</taxon>
        <taxon>Actinomycetota</taxon>
        <taxon>Actinomycetes</taxon>
        <taxon>Pseudonocardiales</taxon>
        <taxon>Pseudonocardiaceae</taxon>
        <taxon>Amycolatopsis</taxon>
    </lineage>
</organism>
<dbReference type="EMBL" id="CP127295">
    <property type="protein sequence ID" value="WIY02143.1"/>
    <property type="molecule type" value="Genomic_DNA"/>
</dbReference>
<dbReference type="KEGG" id="amog:QRX60_50535"/>
<accession>A0A9Y2JPA1</accession>
<reference evidence="1 2" key="1">
    <citation type="submission" date="2023-06" db="EMBL/GenBank/DDBJ databases">
        <authorList>
            <person name="Oyuntsetseg B."/>
            <person name="Kim S.B."/>
        </authorList>
    </citation>
    <scope>NUCLEOTIDE SEQUENCE [LARGE SCALE GENOMIC DNA]</scope>
    <source>
        <strain evidence="1 2">4-36</strain>
    </source>
</reference>
<sequence>MGAASHDSRPLMVFGVRDHAEVVGKGDLLAAVELQAQLGSAVRLVEAEALTEDQIREDLILIGGPDGNSLTGSVLERLDGVLSLGFAEHGSSVYDRKSGFAASPRYDDAGDPRVDYGLVIRAANPFAPETAEVVIVAGCGGYGTAAAAEAFDEAEALGGYRHFEALVETTVFRRAHHDTLVREARGIA</sequence>
<gene>
    <name evidence="1" type="ORF">QRX60_50535</name>
</gene>